<sequence length="112" mass="12669">MDNIWSGIRCFWQEDERPTEAALKHAASLITATRAAGFPPEAASRGYWPTVRLLWKDGKIEVEVHDDHYELYFFSGSARDGNFSIMDYPGTAPDVLEALASEIQKRHSILDL</sequence>
<organism evidence="1 2">
    <name type="scientific">Brucella intermedia GD04153</name>
    <dbReference type="NCBI Taxonomy" id="2975438"/>
    <lineage>
        <taxon>Bacteria</taxon>
        <taxon>Pseudomonadati</taxon>
        <taxon>Pseudomonadota</taxon>
        <taxon>Alphaproteobacteria</taxon>
        <taxon>Hyphomicrobiales</taxon>
        <taxon>Brucellaceae</taxon>
        <taxon>Brucella/Ochrobactrum group</taxon>
        <taxon>Brucella</taxon>
    </lineage>
</organism>
<accession>A0AA42KVL1</accession>
<reference evidence="1" key="1">
    <citation type="submission" date="2022-09" db="EMBL/GenBank/DDBJ databases">
        <title>Intensive care unit water sources are persistently colonized with multi-drug resistant bacteria and are the site of extensive horizontal gene transfer of antibiotic resistance genes.</title>
        <authorList>
            <person name="Diorio-Toth L."/>
        </authorList>
    </citation>
    <scope>NUCLEOTIDE SEQUENCE</scope>
    <source>
        <strain evidence="1">GD04153</strain>
    </source>
</reference>
<dbReference type="Proteomes" id="UP001158087">
    <property type="component" value="Unassembled WGS sequence"/>
</dbReference>
<name>A0AA42KVL1_9HYPH</name>
<protein>
    <submittedName>
        <fullName evidence="1">Uncharacterized protein</fullName>
    </submittedName>
</protein>
<dbReference type="AlphaFoldDB" id="A0AA42KVL1"/>
<evidence type="ECO:0000313" key="2">
    <source>
        <dbReference type="Proteomes" id="UP001158087"/>
    </source>
</evidence>
<evidence type="ECO:0000313" key="1">
    <source>
        <dbReference type="EMBL" id="MDH0126727.1"/>
    </source>
</evidence>
<gene>
    <name evidence="1" type="ORF">N7376_22385</name>
</gene>
<proteinExistence type="predicted"/>
<dbReference type="EMBL" id="JAODYY010000015">
    <property type="protein sequence ID" value="MDH0126727.1"/>
    <property type="molecule type" value="Genomic_DNA"/>
</dbReference>
<comment type="caution">
    <text evidence="1">The sequence shown here is derived from an EMBL/GenBank/DDBJ whole genome shotgun (WGS) entry which is preliminary data.</text>
</comment>